<dbReference type="Pfam" id="PF15668">
    <property type="entry name" value="DUF4663"/>
    <property type="match status" value="1"/>
</dbReference>
<accession>A0A8B8D2A9</accession>
<dbReference type="PANTHER" id="PTHR36872:SF1">
    <property type="entry name" value="GENE 5901-RELATED"/>
    <property type="match status" value="1"/>
</dbReference>
<proteinExistence type="predicted"/>
<dbReference type="AlphaFoldDB" id="A0A8B8D2A9"/>
<dbReference type="GeneID" id="111123865"/>
<keyword evidence="1" id="KW-1185">Reference proteome</keyword>
<evidence type="ECO:0000313" key="2">
    <source>
        <dbReference type="RefSeq" id="XP_022322213.1"/>
    </source>
</evidence>
<sequence length="271" mass="31420">MDPYLYKELKHCDAKKCWTLVKNVIGVQLIDENVIMVPFLPEGNFYDLGRVVVKEERSPMQKLARVSPGALSVGKMTDFVKDEVVSGAFHKLTELQKVETVHNPRYVFEESDMKHGVKKTVRVEILGCDHYALWSLPDNNSLVMDFDNRGFPYVKKFYLIYDVFYARQINVYVRINDEVDEFCVRERTPIGFRLKRYRIQPNGLIGPVKSIINKEWHVHWIKNSMFRNPMDTLPSVPTSSKSTNKNRHTIAQHQGPLIHGAVMHSSETTEH</sequence>
<gene>
    <name evidence="2" type="primary">LOC111123865</name>
</gene>
<dbReference type="KEGG" id="cvn:111123865"/>
<evidence type="ECO:0000313" key="1">
    <source>
        <dbReference type="Proteomes" id="UP000694844"/>
    </source>
</evidence>
<reference evidence="2" key="1">
    <citation type="submission" date="2025-08" db="UniProtKB">
        <authorList>
            <consortium name="RefSeq"/>
        </authorList>
    </citation>
    <scope>IDENTIFICATION</scope>
    <source>
        <tissue evidence="2">Whole sample</tissue>
    </source>
</reference>
<protein>
    <submittedName>
        <fullName evidence="2">Uncharacterized protein C11orf42-like isoform X1</fullName>
    </submittedName>
</protein>
<dbReference type="PANTHER" id="PTHR36872">
    <property type="entry name" value="GENE 5901-RELATED"/>
    <property type="match status" value="1"/>
</dbReference>
<organism evidence="1 2">
    <name type="scientific">Crassostrea virginica</name>
    <name type="common">Eastern oyster</name>
    <dbReference type="NCBI Taxonomy" id="6565"/>
    <lineage>
        <taxon>Eukaryota</taxon>
        <taxon>Metazoa</taxon>
        <taxon>Spiralia</taxon>
        <taxon>Lophotrochozoa</taxon>
        <taxon>Mollusca</taxon>
        <taxon>Bivalvia</taxon>
        <taxon>Autobranchia</taxon>
        <taxon>Pteriomorphia</taxon>
        <taxon>Ostreida</taxon>
        <taxon>Ostreoidea</taxon>
        <taxon>Ostreidae</taxon>
        <taxon>Crassostrea</taxon>
    </lineage>
</organism>
<dbReference type="RefSeq" id="XP_022322213.1">
    <property type="nucleotide sequence ID" value="XM_022466505.1"/>
</dbReference>
<name>A0A8B8D2A9_CRAVI</name>
<dbReference type="InterPro" id="IPR031366">
    <property type="entry name" value="DUF4663"/>
</dbReference>
<dbReference type="OrthoDB" id="9042900at2759"/>
<dbReference type="Proteomes" id="UP000694844">
    <property type="component" value="Chromosome 3"/>
</dbReference>